<keyword evidence="3" id="KW-1185">Reference proteome</keyword>
<name>A0A6A7B1B1_9PLEO</name>
<protein>
    <submittedName>
        <fullName evidence="2">Uncharacterized protein</fullName>
    </submittedName>
</protein>
<accession>A0A6A7B1B1</accession>
<reference evidence="2" key="1">
    <citation type="submission" date="2020-01" db="EMBL/GenBank/DDBJ databases">
        <authorList>
            <consortium name="DOE Joint Genome Institute"/>
            <person name="Haridas S."/>
            <person name="Albert R."/>
            <person name="Binder M."/>
            <person name="Bloem J."/>
            <person name="Labutti K."/>
            <person name="Salamov A."/>
            <person name="Andreopoulos B."/>
            <person name="Baker S.E."/>
            <person name="Barry K."/>
            <person name="Bills G."/>
            <person name="Bluhm B.H."/>
            <person name="Cannon C."/>
            <person name="Castanera R."/>
            <person name="Culley D.E."/>
            <person name="Daum C."/>
            <person name="Ezra D."/>
            <person name="Gonzalez J.B."/>
            <person name="Henrissat B."/>
            <person name="Kuo A."/>
            <person name="Liang C."/>
            <person name="Lipzen A."/>
            <person name="Lutzoni F."/>
            <person name="Magnuson J."/>
            <person name="Mondo S."/>
            <person name="Nolan M."/>
            <person name="Ohm R."/>
            <person name="Pangilinan J."/>
            <person name="Park H.-J."/>
            <person name="Ramirez L."/>
            <person name="Alfaro M."/>
            <person name="Sun H."/>
            <person name="Tritt A."/>
            <person name="Yoshinaga Y."/>
            <person name="Zwiers L.-H."/>
            <person name="Turgeon B.G."/>
            <person name="Goodwin S.B."/>
            <person name="Spatafora J.W."/>
            <person name="Crous P.W."/>
            <person name="Grigoriev I.V."/>
        </authorList>
    </citation>
    <scope>NUCLEOTIDE SEQUENCE</scope>
    <source>
        <strain evidence="2">IPT5</strain>
    </source>
</reference>
<feature type="region of interest" description="Disordered" evidence="1">
    <location>
        <begin position="1"/>
        <end position="27"/>
    </location>
</feature>
<feature type="compositionally biased region" description="Polar residues" evidence="1">
    <location>
        <begin position="1"/>
        <end position="26"/>
    </location>
</feature>
<evidence type="ECO:0000313" key="2">
    <source>
        <dbReference type="EMBL" id="KAF2848457.1"/>
    </source>
</evidence>
<dbReference type="AlphaFoldDB" id="A0A6A7B1B1"/>
<proteinExistence type="predicted"/>
<sequence length="240" mass="26448">MDRITRQTPPRRSSASTELTFTTTEQAKSDPCTNFLEVNHMVSQLLEAFSVFQKHQDHLYNVDDRLQGSTVLKQPHKDGDPEPDPEPPAAPPVIILSQSSIAAAAPHFQVPDPAYQNLQPQRATSSSYRVFPQSPQNSISPYTVPYLYIHFFPPPFRIPRSRLRETHSTTETRAMGSKSSKLDPQASNGKLQLSQKQLDKAEMQEPSNYYSHRSKSMRRKADKSGAAAAAAGSGGGGGSV</sequence>
<feature type="region of interest" description="Disordered" evidence="1">
    <location>
        <begin position="161"/>
        <end position="240"/>
    </location>
</feature>
<dbReference type="Proteomes" id="UP000799423">
    <property type="component" value="Unassembled WGS sequence"/>
</dbReference>
<feature type="compositionally biased region" description="Basic residues" evidence="1">
    <location>
        <begin position="212"/>
        <end position="221"/>
    </location>
</feature>
<organism evidence="2 3">
    <name type="scientific">Plenodomus tracheiphilus IPT5</name>
    <dbReference type="NCBI Taxonomy" id="1408161"/>
    <lineage>
        <taxon>Eukaryota</taxon>
        <taxon>Fungi</taxon>
        <taxon>Dikarya</taxon>
        <taxon>Ascomycota</taxon>
        <taxon>Pezizomycotina</taxon>
        <taxon>Dothideomycetes</taxon>
        <taxon>Pleosporomycetidae</taxon>
        <taxon>Pleosporales</taxon>
        <taxon>Pleosporineae</taxon>
        <taxon>Leptosphaeriaceae</taxon>
        <taxon>Plenodomus</taxon>
    </lineage>
</organism>
<evidence type="ECO:0000313" key="3">
    <source>
        <dbReference type="Proteomes" id="UP000799423"/>
    </source>
</evidence>
<feature type="region of interest" description="Disordered" evidence="1">
    <location>
        <begin position="71"/>
        <end position="92"/>
    </location>
</feature>
<evidence type="ECO:0000256" key="1">
    <source>
        <dbReference type="SAM" id="MobiDB-lite"/>
    </source>
</evidence>
<feature type="compositionally biased region" description="Polar residues" evidence="1">
    <location>
        <begin position="185"/>
        <end position="196"/>
    </location>
</feature>
<dbReference type="OrthoDB" id="3788029at2759"/>
<gene>
    <name evidence="2" type="ORF">T440DRAFT_166197</name>
</gene>
<dbReference type="EMBL" id="MU006317">
    <property type="protein sequence ID" value="KAF2848457.1"/>
    <property type="molecule type" value="Genomic_DNA"/>
</dbReference>